<dbReference type="SUPFAM" id="SSF48264">
    <property type="entry name" value="Cytochrome P450"/>
    <property type="match status" value="1"/>
</dbReference>
<dbReference type="OrthoDB" id="1470350at2759"/>
<dbReference type="Pfam" id="PF00067">
    <property type="entry name" value="p450"/>
    <property type="match status" value="2"/>
</dbReference>
<feature type="compositionally biased region" description="Basic and acidic residues" evidence="9">
    <location>
        <begin position="307"/>
        <end position="319"/>
    </location>
</feature>
<dbReference type="InterPro" id="IPR002401">
    <property type="entry name" value="Cyt_P450_E_grp-I"/>
</dbReference>
<dbReference type="InterPro" id="IPR017972">
    <property type="entry name" value="Cyt_P450_CS"/>
</dbReference>
<evidence type="ECO:0000256" key="9">
    <source>
        <dbReference type="SAM" id="MobiDB-lite"/>
    </source>
</evidence>
<keyword evidence="11" id="KW-1185">Reference proteome</keyword>
<dbReference type="EMBL" id="MU151054">
    <property type="protein sequence ID" value="KAF9454465.1"/>
    <property type="molecule type" value="Genomic_DNA"/>
</dbReference>
<dbReference type="GO" id="GO:0020037">
    <property type="term" value="F:heme binding"/>
    <property type="evidence" value="ECO:0007669"/>
    <property type="project" value="InterPro"/>
</dbReference>
<evidence type="ECO:0000313" key="11">
    <source>
        <dbReference type="Proteomes" id="UP000807342"/>
    </source>
</evidence>
<protein>
    <submittedName>
        <fullName evidence="10">Cytochrome P450</fullName>
    </submittedName>
</protein>
<dbReference type="Proteomes" id="UP000807342">
    <property type="component" value="Unassembled WGS sequence"/>
</dbReference>
<dbReference type="GO" id="GO:0005506">
    <property type="term" value="F:iron ion binding"/>
    <property type="evidence" value="ECO:0007669"/>
    <property type="project" value="InterPro"/>
</dbReference>
<dbReference type="PANTHER" id="PTHR24305">
    <property type="entry name" value="CYTOCHROME P450"/>
    <property type="match status" value="1"/>
</dbReference>
<dbReference type="InterPro" id="IPR036396">
    <property type="entry name" value="Cyt_P450_sf"/>
</dbReference>
<evidence type="ECO:0000256" key="2">
    <source>
        <dbReference type="ARBA" id="ARBA00005179"/>
    </source>
</evidence>
<dbReference type="PRINTS" id="PR00463">
    <property type="entry name" value="EP450I"/>
</dbReference>
<gene>
    <name evidence="10" type="ORF">P691DRAFT_656094</name>
</gene>
<keyword evidence="4 7" id="KW-0479">Metal-binding</keyword>
<proteinExistence type="inferred from homology"/>
<dbReference type="InterPro" id="IPR001128">
    <property type="entry name" value="Cyt_P450"/>
</dbReference>
<dbReference type="AlphaFoldDB" id="A0A9P6C9Z0"/>
<dbReference type="InterPro" id="IPR050121">
    <property type="entry name" value="Cytochrome_P450_monoxygenase"/>
</dbReference>
<dbReference type="PROSITE" id="PS00086">
    <property type="entry name" value="CYTOCHROME_P450"/>
    <property type="match status" value="1"/>
</dbReference>
<dbReference type="Gene3D" id="1.10.630.10">
    <property type="entry name" value="Cytochrome P450"/>
    <property type="match status" value="1"/>
</dbReference>
<evidence type="ECO:0000256" key="4">
    <source>
        <dbReference type="ARBA" id="ARBA00022723"/>
    </source>
</evidence>
<keyword evidence="6 7" id="KW-0408">Iron</keyword>
<dbReference type="PANTHER" id="PTHR24305:SF157">
    <property type="entry name" value="N-ACETYLTRYPTOPHAN 6-HYDROXYLASE IVOC-RELATED"/>
    <property type="match status" value="1"/>
</dbReference>
<sequence length="510" mass="56754">MLQVSSNTIFSVSLSGLFLLAAQAIKSLYFHPLSKYPGPPLAAITFLYRAYYDVIKDGGWVEHLFSLHAKYGYHFSCLLLNFQNSSISFKVRAYNDIYGIGTRFIKEPEMYACFATDKSVFSTYDHHLAMQRRNAIGPFFSRRAILNLENVIQAKIDYLIARLLTYSSTPANLDLAFRSLSLEIITTYCFARSSQALDAPNFQHAILSVIDRALPMIWLFKHFPLIQKVLLKIPEHFASILKPSAKGIIDQKKMMGDQIDAVMKDPASLTAGGHETIYHHFLNPNDEGEFYLAASIGAPQETSSDSPGDKAGPKDETGQEKLQAPPLSREYLLDEGLYLRFAGSDTVGNACTVALYHILTNSHVHKTLLAELTEIWPDKGLAVGYEKLEKLPYFTAVIKESLRMGHGVVTPLPRIIGPSDAEIHGTTIPAGTVVSMGAPILHANPEIFPDPSCFIPERWMGEENQSLDRYLVAFSKGSRSCLGINLAWCELYLIIGNIIRKLDLKPDNAS</sequence>
<evidence type="ECO:0000256" key="8">
    <source>
        <dbReference type="RuleBase" id="RU000461"/>
    </source>
</evidence>
<evidence type="ECO:0000256" key="3">
    <source>
        <dbReference type="ARBA" id="ARBA00010617"/>
    </source>
</evidence>
<feature type="region of interest" description="Disordered" evidence="9">
    <location>
        <begin position="299"/>
        <end position="325"/>
    </location>
</feature>
<reference evidence="10" key="1">
    <citation type="submission" date="2020-11" db="EMBL/GenBank/DDBJ databases">
        <authorList>
            <consortium name="DOE Joint Genome Institute"/>
            <person name="Ahrendt S."/>
            <person name="Riley R."/>
            <person name="Andreopoulos W."/>
            <person name="Labutti K."/>
            <person name="Pangilinan J."/>
            <person name="Ruiz-Duenas F.J."/>
            <person name="Barrasa J.M."/>
            <person name="Sanchez-Garcia M."/>
            <person name="Camarero S."/>
            <person name="Miyauchi S."/>
            <person name="Serrano A."/>
            <person name="Linde D."/>
            <person name="Babiker R."/>
            <person name="Drula E."/>
            <person name="Ayuso-Fernandez I."/>
            <person name="Pacheco R."/>
            <person name="Padilla G."/>
            <person name="Ferreira P."/>
            <person name="Barriuso J."/>
            <person name="Kellner H."/>
            <person name="Castanera R."/>
            <person name="Alfaro M."/>
            <person name="Ramirez L."/>
            <person name="Pisabarro A.G."/>
            <person name="Kuo A."/>
            <person name="Tritt A."/>
            <person name="Lipzen A."/>
            <person name="He G."/>
            <person name="Yan M."/>
            <person name="Ng V."/>
            <person name="Cullen D."/>
            <person name="Martin F."/>
            <person name="Rosso M.-N."/>
            <person name="Henrissat B."/>
            <person name="Hibbett D."/>
            <person name="Martinez A.T."/>
            <person name="Grigoriev I.V."/>
        </authorList>
    </citation>
    <scope>NUCLEOTIDE SEQUENCE</scope>
    <source>
        <strain evidence="10">MF-IS2</strain>
    </source>
</reference>
<evidence type="ECO:0000256" key="7">
    <source>
        <dbReference type="PIRSR" id="PIRSR602401-1"/>
    </source>
</evidence>
<accession>A0A9P6C9Z0</accession>
<organism evidence="10 11">
    <name type="scientific">Macrolepiota fuliginosa MF-IS2</name>
    <dbReference type="NCBI Taxonomy" id="1400762"/>
    <lineage>
        <taxon>Eukaryota</taxon>
        <taxon>Fungi</taxon>
        <taxon>Dikarya</taxon>
        <taxon>Basidiomycota</taxon>
        <taxon>Agaricomycotina</taxon>
        <taxon>Agaricomycetes</taxon>
        <taxon>Agaricomycetidae</taxon>
        <taxon>Agaricales</taxon>
        <taxon>Agaricineae</taxon>
        <taxon>Agaricaceae</taxon>
        <taxon>Macrolepiota</taxon>
    </lineage>
</organism>
<comment type="similarity">
    <text evidence="3 8">Belongs to the cytochrome P450 family.</text>
</comment>
<comment type="pathway">
    <text evidence="2">Secondary metabolite biosynthesis.</text>
</comment>
<comment type="cofactor">
    <cofactor evidence="1 7">
        <name>heme</name>
        <dbReference type="ChEBI" id="CHEBI:30413"/>
    </cofactor>
</comment>
<feature type="binding site" description="axial binding residue" evidence="7">
    <location>
        <position position="481"/>
    </location>
    <ligand>
        <name>heme</name>
        <dbReference type="ChEBI" id="CHEBI:30413"/>
    </ligand>
    <ligandPart>
        <name>Fe</name>
        <dbReference type="ChEBI" id="CHEBI:18248"/>
    </ligandPart>
</feature>
<dbReference type="GO" id="GO:0016705">
    <property type="term" value="F:oxidoreductase activity, acting on paired donors, with incorporation or reduction of molecular oxygen"/>
    <property type="evidence" value="ECO:0007669"/>
    <property type="project" value="InterPro"/>
</dbReference>
<keyword evidence="8" id="KW-0503">Monooxygenase</keyword>
<dbReference type="CDD" id="cd11062">
    <property type="entry name" value="CYP58-like"/>
    <property type="match status" value="1"/>
</dbReference>
<dbReference type="PRINTS" id="PR00385">
    <property type="entry name" value="P450"/>
</dbReference>
<keyword evidence="7 8" id="KW-0349">Heme</keyword>
<evidence type="ECO:0000256" key="5">
    <source>
        <dbReference type="ARBA" id="ARBA00023002"/>
    </source>
</evidence>
<evidence type="ECO:0000256" key="6">
    <source>
        <dbReference type="ARBA" id="ARBA00023004"/>
    </source>
</evidence>
<name>A0A9P6C9Z0_9AGAR</name>
<keyword evidence="5 8" id="KW-0560">Oxidoreductase</keyword>
<evidence type="ECO:0000256" key="1">
    <source>
        <dbReference type="ARBA" id="ARBA00001971"/>
    </source>
</evidence>
<dbReference type="GO" id="GO:0004497">
    <property type="term" value="F:monooxygenase activity"/>
    <property type="evidence" value="ECO:0007669"/>
    <property type="project" value="UniProtKB-KW"/>
</dbReference>
<evidence type="ECO:0000313" key="10">
    <source>
        <dbReference type="EMBL" id="KAF9454465.1"/>
    </source>
</evidence>
<comment type="caution">
    <text evidence="10">The sequence shown here is derived from an EMBL/GenBank/DDBJ whole genome shotgun (WGS) entry which is preliminary data.</text>
</comment>